<organism evidence="1">
    <name type="scientific">Arion vulgaris</name>
    <dbReference type="NCBI Taxonomy" id="1028688"/>
    <lineage>
        <taxon>Eukaryota</taxon>
        <taxon>Metazoa</taxon>
        <taxon>Spiralia</taxon>
        <taxon>Lophotrochozoa</taxon>
        <taxon>Mollusca</taxon>
        <taxon>Gastropoda</taxon>
        <taxon>Heterobranchia</taxon>
        <taxon>Euthyneura</taxon>
        <taxon>Panpulmonata</taxon>
        <taxon>Eupulmonata</taxon>
        <taxon>Stylommatophora</taxon>
        <taxon>Helicina</taxon>
        <taxon>Arionoidea</taxon>
        <taxon>Arionidae</taxon>
        <taxon>Arion</taxon>
    </lineage>
</organism>
<protein>
    <submittedName>
        <fullName evidence="1">Uncharacterized protein</fullName>
    </submittedName>
</protein>
<sequence>MTNICYRNCLIHTKSSRVADLKCYVLVNRSSCGLFIASATKNGGCTHSSSP</sequence>
<reference evidence="1" key="1">
    <citation type="submission" date="2014-12" db="EMBL/GenBank/DDBJ databases">
        <title>Insight into the proteome of Arion vulgaris.</title>
        <authorList>
            <person name="Aradska J."/>
            <person name="Bulat T."/>
            <person name="Smidak R."/>
            <person name="Sarate P."/>
            <person name="Gangsoo J."/>
            <person name="Sialana F."/>
            <person name="Bilban M."/>
            <person name="Lubec G."/>
        </authorList>
    </citation>
    <scope>NUCLEOTIDE SEQUENCE</scope>
    <source>
        <tissue evidence="1">Skin</tissue>
    </source>
</reference>
<accession>A0A0B6Z4I7</accession>
<feature type="non-terminal residue" evidence="1">
    <location>
        <position position="51"/>
    </location>
</feature>
<gene>
    <name evidence="1" type="primary">ORF46213</name>
</gene>
<evidence type="ECO:0000313" key="1">
    <source>
        <dbReference type="EMBL" id="CEK62816.1"/>
    </source>
</evidence>
<proteinExistence type="predicted"/>
<name>A0A0B6Z4I7_9EUPU</name>
<dbReference type="EMBL" id="HACG01015951">
    <property type="protein sequence ID" value="CEK62816.1"/>
    <property type="molecule type" value="Transcribed_RNA"/>
</dbReference>
<dbReference type="AlphaFoldDB" id="A0A0B6Z4I7"/>